<proteinExistence type="predicted"/>
<evidence type="ECO:0000313" key="4">
    <source>
        <dbReference type="Proteomes" id="UP000284046"/>
    </source>
</evidence>
<dbReference type="EMBL" id="QRWZ01000003">
    <property type="protein sequence ID" value="RGT61692.1"/>
    <property type="molecule type" value="Genomic_DNA"/>
</dbReference>
<accession>A0A2I1UU73</accession>
<dbReference type="EMBL" id="JAPAIK010000005">
    <property type="protein sequence ID" value="MCW1071710.1"/>
    <property type="molecule type" value="Genomic_DNA"/>
</dbReference>
<reference evidence="2" key="2">
    <citation type="submission" date="2022-10" db="EMBL/GenBank/DDBJ databases">
        <title>Comparative genomic study of S. anginosus.</title>
        <authorList>
            <person name="Prasad A."/>
            <person name="Ene A."/>
            <person name="Jablonska S."/>
            <person name="Du J."/>
            <person name="Wolfe A.J."/>
            <person name="Putonti C."/>
        </authorList>
    </citation>
    <scope>NUCLEOTIDE SEQUENCE</scope>
    <source>
        <strain evidence="2">UMB6888</strain>
    </source>
</reference>
<gene>
    <name evidence="3" type="ORF">DWX18_03415</name>
    <name evidence="2" type="ORF">OJ930_01290</name>
</gene>
<dbReference type="RefSeq" id="WP_022524853.1">
    <property type="nucleotide sequence ID" value="NZ_CABFME010000022.1"/>
</dbReference>
<comment type="caution">
    <text evidence="3">The sequence shown here is derived from an EMBL/GenBank/DDBJ whole genome shotgun (WGS) entry which is preliminary data.</text>
</comment>
<keyword evidence="1" id="KW-1133">Transmembrane helix</keyword>
<name>A0A2I1UU73_STRAP</name>
<organism evidence="3 4">
    <name type="scientific">Streptococcus anginosus</name>
    <dbReference type="NCBI Taxonomy" id="1328"/>
    <lineage>
        <taxon>Bacteria</taxon>
        <taxon>Bacillati</taxon>
        <taxon>Bacillota</taxon>
        <taxon>Bacilli</taxon>
        <taxon>Lactobacillales</taxon>
        <taxon>Streptococcaceae</taxon>
        <taxon>Streptococcus</taxon>
        <taxon>Streptococcus anginosus group</taxon>
    </lineage>
</organism>
<feature type="transmembrane region" description="Helical" evidence="1">
    <location>
        <begin position="6"/>
        <end position="27"/>
    </location>
</feature>
<dbReference type="AlphaFoldDB" id="A0A2I1UU73"/>
<protein>
    <submittedName>
        <fullName evidence="3">Uncharacterized protein</fullName>
    </submittedName>
</protein>
<dbReference type="Proteomes" id="UP001208853">
    <property type="component" value="Unassembled WGS sequence"/>
</dbReference>
<sequence>MAPDVINAVVTISASLIGTFGGIITSAKITTFRIQELEKKVEKHNSVVERTYRLEERTNYLDEQIDKLESKIEKEK</sequence>
<evidence type="ECO:0000313" key="3">
    <source>
        <dbReference type="EMBL" id="RGT61692.1"/>
    </source>
</evidence>
<keyword evidence="1" id="KW-0812">Transmembrane</keyword>
<evidence type="ECO:0000313" key="2">
    <source>
        <dbReference type="EMBL" id="MCW1071710.1"/>
    </source>
</evidence>
<reference evidence="3 4" key="1">
    <citation type="submission" date="2018-08" db="EMBL/GenBank/DDBJ databases">
        <title>A genome reference for cultivated species of the human gut microbiota.</title>
        <authorList>
            <person name="Zou Y."/>
            <person name="Xue W."/>
            <person name="Luo G."/>
        </authorList>
    </citation>
    <scope>NUCLEOTIDE SEQUENCE [LARGE SCALE GENOMIC DNA]</scope>
    <source>
        <strain evidence="3 4">AF18-38</strain>
    </source>
</reference>
<keyword evidence="1" id="KW-0472">Membrane</keyword>
<evidence type="ECO:0000256" key="1">
    <source>
        <dbReference type="SAM" id="Phobius"/>
    </source>
</evidence>
<dbReference type="Proteomes" id="UP000284046">
    <property type="component" value="Unassembled WGS sequence"/>
</dbReference>